<evidence type="ECO:0000313" key="4">
    <source>
        <dbReference type="Proteomes" id="UP000234206"/>
    </source>
</evidence>
<evidence type="ECO:0000256" key="1">
    <source>
        <dbReference type="SAM" id="MobiDB-lite"/>
    </source>
</evidence>
<keyword evidence="4" id="KW-1185">Reference proteome</keyword>
<dbReference type="EMBL" id="PKIZ01000014">
    <property type="protein sequence ID" value="PKZ41342.1"/>
    <property type="molecule type" value="Genomic_DNA"/>
</dbReference>
<keyword evidence="2" id="KW-0472">Membrane</keyword>
<name>A0A2I1P9R5_9MICO</name>
<feature type="transmembrane region" description="Helical" evidence="2">
    <location>
        <begin position="148"/>
        <end position="175"/>
    </location>
</feature>
<keyword evidence="2" id="KW-0812">Transmembrane</keyword>
<keyword evidence="2" id="KW-1133">Transmembrane helix</keyword>
<feature type="transmembrane region" description="Helical" evidence="2">
    <location>
        <begin position="21"/>
        <end position="46"/>
    </location>
</feature>
<feature type="region of interest" description="Disordered" evidence="1">
    <location>
        <begin position="186"/>
        <end position="313"/>
    </location>
</feature>
<feature type="compositionally biased region" description="Gly residues" evidence="1">
    <location>
        <begin position="196"/>
        <end position="211"/>
    </location>
</feature>
<protein>
    <submittedName>
        <fullName evidence="3">Uncharacterized protein</fullName>
    </submittedName>
</protein>
<comment type="caution">
    <text evidence="3">The sequence shown here is derived from an EMBL/GenBank/DDBJ whole genome shotgun (WGS) entry which is preliminary data.</text>
</comment>
<sequence>MTGGQPGPYAYRPQQQPRRRGVMPLVFGGLTLLVGTPLAFLLPVAIGMGDLFGALLNPASDGDTRYLPAGEDRVLYAMGEGGESLAHDACSVTGPSGEKLELHPQLVDHPQDPQHFWTFHTQGAGDHTLRCGDGSVMAVAPGDALEGIMGWTVGAFLLALLVFLLGMGLIIWGIAQLVRTNRRAAAVPPGEHGPYGQHGPGGMGGPGGAPYGGDPHAPRTGSAPGQAPTGQPPAQGAVWNPVSAPPAPGATPGGAAAPQPDPRQPHPLTGLQGRPAPEYGQYAPGHGPDGSAPEAGDGAPQSGSDPAGGAHRL</sequence>
<accession>A0A2I1P9R5</accession>
<evidence type="ECO:0000256" key="2">
    <source>
        <dbReference type="SAM" id="Phobius"/>
    </source>
</evidence>
<proteinExistence type="predicted"/>
<reference evidence="3 4" key="1">
    <citation type="submission" date="2017-12" db="EMBL/GenBank/DDBJ databases">
        <title>Phylogenetic diversity of female urinary microbiome.</title>
        <authorList>
            <person name="Thomas-White K."/>
            <person name="Wolfe A.J."/>
        </authorList>
    </citation>
    <scope>NUCLEOTIDE SEQUENCE [LARGE SCALE GENOMIC DNA]</scope>
    <source>
        <strain evidence="3 4">UMB1298</strain>
    </source>
</reference>
<dbReference type="Proteomes" id="UP000234206">
    <property type="component" value="Unassembled WGS sequence"/>
</dbReference>
<evidence type="ECO:0000313" key="3">
    <source>
        <dbReference type="EMBL" id="PKZ41342.1"/>
    </source>
</evidence>
<feature type="compositionally biased region" description="Low complexity" evidence="1">
    <location>
        <begin position="221"/>
        <end position="237"/>
    </location>
</feature>
<gene>
    <name evidence="3" type="ORF">CYJ76_07925</name>
</gene>
<dbReference type="AlphaFoldDB" id="A0A2I1P9R5"/>
<organism evidence="3 4">
    <name type="scientific">Kytococcus schroeteri</name>
    <dbReference type="NCBI Taxonomy" id="138300"/>
    <lineage>
        <taxon>Bacteria</taxon>
        <taxon>Bacillati</taxon>
        <taxon>Actinomycetota</taxon>
        <taxon>Actinomycetes</taxon>
        <taxon>Micrococcales</taxon>
        <taxon>Kytococcaceae</taxon>
        <taxon>Kytococcus</taxon>
    </lineage>
</organism>